<protein>
    <submittedName>
        <fullName evidence="1">(Atlantic silverside) hypothetical protein</fullName>
    </submittedName>
</protein>
<evidence type="ECO:0000313" key="1">
    <source>
        <dbReference type="EMBL" id="CAG5866290.1"/>
    </source>
</evidence>
<accession>A0A8S4AH54</accession>
<comment type="caution">
    <text evidence="1">The sequence shown here is derived from an EMBL/GenBank/DDBJ whole genome shotgun (WGS) entry which is preliminary data.</text>
</comment>
<evidence type="ECO:0000313" key="2">
    <source>
        <dbReference type="Proteomes" id="UP000677803"/>
    </source>
</evidence>
<name>A0A8S4AH54_9TELE</name>
<keyword evidence="2" id="KW-1185">Reference proteome</keyword>
<dbReference type="Proteomes" id="UP000677803">
    <property type="component" value="Unassembled WGS sequence"/>
</dbReference>
<gene>
    <name evidence="1" type="ORF">MMEN_LOCUS3029</name>
</gene>
<proteinExistence type="predicted"/>
<dbReference type="EMBL" id="CAJRST010002224">
    <property type="protein sequence ID" value="CAG5866290.1"/>
    <property type="molecule type" value="Genomic_DNA"/>
</dbReference>
<sequence length="67" mass="7107">MRPRYSRGCSWVLASNSSAPCSALWKAEKLKAPFIITCVGSITTATLRLANATAVNTNEALGRPVLA</sequence>
<reference evidence="1" key="1">
    <citation type="submission" date="2021-05" db="EMBL/GenBank/DDBJ databases">
        <authorList>
            <person name="Tigano A."/>
        </authorList>
    </citation>
    <scope>NUCLEOTIDE SEQUENCE</scope>
</reference>
<organism evidence="1 2">
    <name type="scientific">Menidia menidia</name>
    <name type="common">Atlantic silverside</name>
    <dbReference type="NCBI Taxonomy" id="238744"/>
    <lineage>
        <taxon>Eukaryota</taxon>
        <taxon>Metazoa</taxon>
        <taxon>Chordata</taxon>
        <taxon>Craniata</taxon>
        <taxon>Vertebrata</taxon>
        <taxon>Euteleostomi</taxon>
        <taxon>Actinopterygii</taxon>
        <taxon>Neopterygii</taxon>
        <taxon>Teleostei</taxon>
        <taxon>Neoteleostei</taxon>
        <taxon>Acanthomorphata</taxon>
        <taxon>Ovalentaria</taxon>
        <taxon>Atherinomorphae</taxon>
        <taxon>Atheriniformes</taxon>
        <taxon>Atherinopsidae</taxon>
        <taxon>Menidiinae</taxon>
        <taxon>Menidia</taxon>
    </lineage>
</organism>
<dbReference type="AlphaFoldDB" id="A0A8S4AH54"/>